<accession>A0A177M5M6</accession>
<dbReference type="Pfam" id="PF01435">
    <property type="entry name" value="Peptidase_M48"/>
    <property type="match status" value="1"/>
</dbReference>
<dbReference type="InterPro" id="IPR050083">
    <property type="entry name" value="HtpX_protease"/>
</dbReference>
<comment type="cofactor">
    <cofactor evidence="1">
        <name>Zn(2+)</name>
        <dbReference type="ChEBI" id="CHEBI:29105"/>
    </cofactor>
</comment>
<evidence type="ECO:0000256" key="12">
    <source>
        <dbReference type="SAM" id="Coils"/>
    </source>
</evidence>
<keyword evidence="11 13" id="KW-0472">Membrane</keyword>
<comment type="subcellular location">
    <subcellularLocation>
        <location evidence="2">Cell membrane</location>
        <topology evidence="2">Multi-pass membrane protein</topology>
    </subcellularLocation>
</comment>
<name>A0A177M5M6_METMH</name>
<evidence type="ECO:0000256" key="5">
    <source>
        <dbReference type="ARBA" id="ARBA00022692"/>
    </source>
</evidence>
<evidence type="ECO:0000256" key="4">
    <source>
        <dbReference type="ARBA" id="ARBA00022670"/>
    </source>
</evidence>
<evidence type="ECO:0000256" key="8">
    <source>
        <dbReference type="ARBA" id="ARBA00022833"/>
    </source>
</evidence>
<dbReference type="GO" id="GO:0046872">
    <property type="term" value="F:metal ion binding"/>
    <property type="evidence" value="ECO:0007669"/>
    <property type="project" value="UniProtKB-KW"/>
</dbReference>
<keyword evidence="3" id="KW-1003">Cell membrane</keyword>
<sequence length="900" mass="101636">MKCLRKQGFPFFIAGGFLLYAALLIFIGYFHLAIPGANETFAHDQLQYLSQPWRQLIANFELPEWIVQFDQTYGLLLNVIVCYGSLWLIRHFYCKWLARRKAETCAQILSFSELLNQKIAEGYCPDSTQPNGMSDFFPPSPVTVPAVLSKPNANYVRGIWLAIGTLSLFLLFYLSLSVWFGWNSLLFLSRGNFIVGGFPLFLAVFMFKALLFVRHRAPEGAIEVTSNDQPRLFDFLHRLADEAGAPRPKRVFLSTRINASVFYDVSIKNLLFPSDKNLEIGLPLVNLLTLSELKAVLAHEFGHFSQRSMAIGSWVYIAQQIAGEMVARRDAQDKVLTRVGRADIRIAWIAWLVSLVVWSIRSVMDTLFSWVLLAQRGLSRQMEFQADLVAVSLTGSDELVHALYKLPMANESWNHSLGFAGTEWHKNRTAHDIFAAQTLFIDKLGQIIGNESYGRVPPIDRTNPANHRIFRNNFTQPPQMWSTHPANVDREENAKRHYVEAPHDARSPWLLFSDATALKEICLDQLYPVNEPRPSTVSPEMTATSIETSYDVPQYDRRYKGAYIGRSIMRHVATVSELYNNSADQGDIAASLAQLYPDHLRDDLNRLHDLNEELTLLRTLRHQAHRGVGGRLVFRGREISKRQLSKAIAEVETEANQMRLQVQEHDYQCRSTHFAAAQSLGHGWAEYWLGLLSVLHFAEHAVAEIQDAHGLLNNTMMIVLADGKVSWWEMKRLIKAVNMLREVIMIVYQQKSEIHLDSSLLAALGISAWGDCFGDFNPPLADKKNMQSWINAVDSFVNAVSGPLSALASRSLVQLLVTEATIARHLQDKKEIPEAPPPTQVLAPYPVLLHGMERKLQTKLGLWDRFLLADGTLASVFRMAVAVAVVGSVIYFGSTKFSLN</sequence>
<dbReference type="CDD" id="cd07328">
    <property type="entry name" value="M48_Ste24p_like"/>
    <property type="match status" value="1"/>
</dbReference>
<evidence type="ECO:0000256" key="9">
    <source>
        <dbReference type="ARBA" id="ARBA00022989"/>
    </source>
</evidence>
<keyword evidence="7" id="KW-0378">Hydrolase</keyword>
<keyword evidence="5 13" id="KW-0812">Transmembrane</keyword>
<evidence type="ECO:0000256" key="7">
    <source>
        <dbReference type="ARBA" id="ARBA00022801"/>
    </source>
</evidence>
<evidence type="ECO:0000256" key="2">
    <source>
        <dbReference type="ARBA" id="ARBA00004651"/>
    </source>
</evidence>
<dbReference type="GO" id="GO:0004222">
    <property type="term" value="F:metalloendopeptidase activity"/>
    <property type="evidence" value="ECO:0007669"/>
    <property type="project" value="InterPro"/>
</dbReference>
<keyword evidence="6" id="KW-0479">Metal-binding</keyword>
<keyword evidence="12" id="KW-0175">Coiled coil</keyword>
<evidence type="ECO:0000256" key="11">
    <source>
        <dbReference type="ARBA" id="ARBA00023136"/>
    </source>
</evidence>
<feature type="transmembrane region" description="Helical" evidence="13">
    <location>
        <begin position="194"/>
        <end position="213"/>
    </location>
</feature>
<dbReference type="RefSeq" id="WP_082880137.1">
    <property type="nucleotide sequence ID" value="NZ_LUUH01000076.1"/>
</dbReference>
<protein>
    <recommendedName>
        <fullName evidence="14">Peptidase M48 domain-containing protein</fullName>
    </recommendedName>
</protein>
<keyword evidence="8" id="KW-0862">Zinc</keyword>
<organism evidence="15 16">
    <name type="scientific">Methylomonas methanica</name>
    <dbReference type="NCBI Taxonomy" id="421"/>
    <lineage>
        <taxon>Bacteria</taxon>
        <taxon>Pseudomonadati</taxon>
        <taxon>Pseudomonadota</taxon>
        <taxon>Gammaproteobacteria</taxon>
        <taxon>Methylococcales</taxon>
        <taxon>Methylococcaceae</taxon>
        <taxon>Methylomonas</taxon>
    </lineage>
</organism>
<dbReference type="InterPro" id="IPR001915">
    <property type="entry name" value="Peptidase_M48"/>
</dbReference>
<feature type="coiled-coil region" evidence="12">
    <location>
        <begin position="641"/>
        <end position="668"/>
    </location>
</feature>
<keyword evidence="10" id="KW-0482">Metalloprotease</keyword>
<evidence type="ECO:0000256" key="1">
    <source>
        <dbReference type="ARBA" id="ARBA00001947"/>
    </source>
</evidence>
<evidence type="ECO:0000313" key="16">
    <source>
        <dbReference type="Proteomes" id="UP000077763"/>
    </source>
</evidence>
<feature type="transmembrane region" description="Helical" evidence="13">
    <location>
        <begin position="73"/>
        <end position="93"/>
    </location>
</feature>
<evidence type="ECO:0000313" key="15">
    <source>
        <dbReference type="EMBL" id="OAI00593.1"/>
    </source>
</evidence>
<evidence type="ECO:0000256" key="13">
    <source>
        <dbReference type="SAM" id="Phobius"/>
    </source>
</evidence>
<proteinExistence type="predicted"/>
<keyword evidence="9 13" id="KW-1133">Transmembrane helix</keyword>
<keyword evidence="4" id="KW-0645">Protease</keyword>
<feature type="transmembrane region" description="Helical" evidence="13">
    <location>
        <begin position="159"/>
        <end position="182"/>
    </location>
</feature>
<dbReference type="AlphaFoldDB" id="A0A177M5M6"/>
<dbReference type="Proteomes" id="UP000077763">
    <property type="component" value="Unassembled WGS sequence"/>
</dbReference>
<dbReference type="Gene3D" id="3.30.2010.10">
    <property type="entry name" value="Metalloproteases ('zincins'), catalytic domain"/>
    <property type="match status" value="1"/>
</dbReference>
<feature type="transmembrane region" description="Helical" evidence="13">
    <location>
        <begin position="348"/>
        <end position="373"/>
    </location>
</feature>
<evidence type="ECO:0000256" key="10">
    <source>
        <dbReference type="ARBA" id="ARBA00023049"/>
    </source>
</evidence>
<gene>
    <name evidence="15" type="ORF">A1353_19310</name>
</gene>
<reference evidence="15 16" key="1">
    <citation type="submission" date="2016-03" db="EMBL/GenBank/DDBJ databases">
        <authorList>
            <person name="Ploux O."/>
        </authorList>
    </citation>
    <scope>NUCLEOTIDE SEQUENCE [LARGE SCALE GENOMIC DNA]</scope>
    <source>
        <strain evidence="15 16">R-45371</strain>
    </source>
</reference>
<dbReference type="GO" id="GO:0005886">
    <property type="term" value="C:plasma membrane"/>
    <property type="evidence" value="ECO:0007669"/>
    <property type="project" value="UniProtKB-SubCell"/>
</dbReference>
<evidence type="ECO:0000256" key="3">
    <source>
        <dbReference type="ARBA" id="ARBA00022475"/>
    </source>
</evidence>
<dbReference type="EMBL" id="LUUH01000076">
    <property type="protein sequence ID" value="OAI00593.1"/>
    <property type="molecule type" value="Genomic_DNA"/>
</dbReference>
<evidence type="ECO:0000256" key="6">
    <source>
        <dbReference type="ARBA" id="ARBA00022723"/>
    </source>
</evidence>
<dbReference type="PANTHER" id="PTHR43221">
    <property type="entry name" value="PROTEASE HTPX"/>
    <property type="match status" value="1"/>
</dbReference>
<feature type="domain" description="Peptidase M48" evidence="14">
    <location>
        <begin position="229"/>
        <end position="494"/>
    </location>
</feature>
<dbReference type="PANTHER" id="PTHR43221:SF1">
    <property type="entry name" value="PROTEASE HTPX"/>
    <property type="match status" value="1"/>
</dbReference>
<feature type="transmembrane region" description="Helical" evidence="13">
    <location>
        <begin position="12"/>
        <end position="34"/>
    </location>
</feature>
<evidence type="ECO:0000259" key="14">
    <source>
        <dbReference type="Pfam" id="PF01435"/>
    </source>
</evidence>
<dbReference type="GO" id="GO:0006508">
    <property type="term" value="P:proteolysis"/>
    <property type="evidence" value="ECO:0007669"/>
    <property type="project" value="UniProtKB-KW"/>
</dbReference>
<feature type="transmembrane region" description="Helical" evidence="13">
    <location>
        <begin position="876"/>
        <end position="894"/>
    </location>
</feature>
<comment type="caution">
    <text evidence="15">The sequence shown here is derived from an EMBL/GenBank/DDBJ whole genome shotgun (WGS) entry which is preliminary data.</text>
</comment>